<dbReference type="Gene3D" id="3.20.20.70">
    <property type="entry name" value="Aldolase class I"/>
    <property type="match status" value="1"/>
</dbReference>
<dbReference type="InterPro" id="IPR029483">
    <property type="entry name" value="GH97_C"/>
</dbReference>
<dbReference type="Pfam" id="PF10566">
    <property type="entry name" value="Glyco_hydro_97"/>
    <property type="match status" value="1"/>
</dbReference>
<feature type="domain" description="Glycosyl-hydrolase 97 C-terminal oligomerisation" evidence="2">
    <location>
        <begin position="224"/>
        <end position="315"/>
    </location>
</feature>
<comment type="caution">
    <text evidence="3">The sequence shown here is derived from an EMBL/GenBank/DDBJ whole genome shotgun (WGS) entry which is preliminary data.</text>
</comment>
<feature type="domain" description="Glycosyl-hydrolase 97 catalytic" evidence="1">
    <location>
        <begin position="2"/>
        <end position="137"/>
    </location>
</feature>
<dbReference type="SUPFAM" id="SSF51445">
    <property type="entry name" value="(Trans)glycosidases"/>
    <property type="match status" value="1"/>
</dbReference>
<protein>
    <recommendedName>
        <fullName evidence="5">Alpha-glucosidase</fullName>
    </recommendedName>
</protein>
<evidence type="ECO:0000313" key="3">
    <source>
        <dbReference type="EMBL" id="GAA4311156.1"/>
    </source>
</evidence>
<evidence type="ECO:0000259" key="2">
    <source>
        <dbReference type="Pfam" id="PF14509"/>
    </source>
</evidence>
<dbReference type="EMBL" id="BAABFN010000004">
    <property type="protein sequence ID" value="GAA4311156.1"/>
    <property type="molecule type" value="Genomic_DNA"/>
</dbReference>
<evidence type="ECO:0000259" key="1">
    <source>
        <dbReference type="Pfam" id="PF10566"/>
    </source>
</evidence>
<dbReference type="InterPro" id="IPR017853">
    <property type="entry name" value="GH"/>
</dbReference>
<reference evidence="4" key="1">
    <citation type="journal article" date="2019" name="Int. J. Syst. Evol. Microbiol.">
        <title>The Global Catalogue of Microorganisms (GCM) 10K type strain sequencing project: providing services to taxonomists for standard genome sequencing and annotation.</title>
        <authorList>
            <consortium name="The Broad Institute Genomics Platform"/>
            <consortium name="The Broad Institute Genome Sequencing Center for Infectious Disease"/>
            <person name="Wu L."/>
            <person name="Ma J."/>
        </authorList>
    </citation>
    <scope>NUCLEOTIDE SEQUENCE [LARGE SCALE GENOMIC DNA]</scope>
    <source>
        <strain evidence="4">JCM 17664</strain>
    </source>
</reference>
<name>A0ABP8FUB2_9BACT</name>
<keyword evidence="4" id="KW-1185">Reference proteome</keyword>
<gene>
    <name evidence="3" type="ORF">GCM10023143_20110</name>
</gene>
<dbReference type="Pfam" id="PF14509">
    <property type="entry name" value="GH97_C"/>
    <property type="match status" value="1"/>
</dbReference>
<dbReference type="Proteomes" id="UP001501207">
    <property type="component" value="Unassembled WGS sequence"/>
</dbReference>
<accession>A0ABP8FUB2</accession>
<organism evidence="3 4">
    <name type="scientific">Compostibacter hankyongensis</name>
    <dbReference type="NCBI Taxonomy" id="1007089"/>
    <lineage>
        <taxon>Bacteria</taxon>
        <taxon>Pseudomonadati</taxon>
        <taxon>Bacteroidota</taxon>
        <taxon>Chitinophagia</taxon>
        <taxon>Chitinophagales</taxon>
        <taxon>Chitinophagaceae</taxon>
        <taxon>Compostibacter</taxon>
    </lineage>
</organism>
<evidence type="ECO:0008006" key="5">
    <source>
        <dbReference type="Google" id="ProtNLM"/>
    </source>
</evidence>
<dbReference type="PANTHER" id="PTHR35803:SF3">
    <property type="entry name" value="ALPHA-GLUCOSIDASE"/>
    <property type="match status" value="1"/>
</dbReference>
<dbReference type="InterPro" id="IPR052720">
    <property type="entry name" value="Glycosyl_hydrolase_97"/>
</dbReference>
<dbReference type="InterPro" id="IPR019563">
    <property type="entry name" value="GH97_catalytic"/>
</dbReference>
<sequence>MRCIDFAAKHNFQYILFDAGWYGKEFNSISDPTTYIKGLDMPAIIKYGKSRHIGVILYVNYVGLRKYLDRIIPLYKEWGVAGMKFGFVDGMTQEGISWLASAVRKATDAGFIIDVHDNYKPTGLSRKYPAWLTQEGVRGDENGPDAFHTTTLPFTRFLAGPADFTFCYPNATNSFSKNLKVSMAHQLALTVIYFSPLQSMFWYGKPEDYTNEKEIEFFKYVPTVWDESHYLAGEIGKYISVARRKGNVWFVGNAAGLEDWDGAIKLDFLKANIIYEAAIYEDDGKGGIGKRIIQVKKGEDLPINIRAKCGQAIIMRPLK</sequence>
<dbReference type="PANTHER" id="PTHR35803">
    <property type="entry name" value="GLUCAN 1,4-ALPHA-GLUCOSIDASE SUSB-RELATED"/>
    <property type="match status" value="1"/>
</dbReference>
<evidence type="ECO:0000313" key="4">
    <source>
        <dbReference type="Proteomes" id="UP001501207"/>
    </source>
</evidence>
<dbReference type="InterPro" id="IPR013785">
    <property type="entry name" value="Aldolase_TIM"/>
</dbReference>
<proteinExistence type="predicted"/>